<protein>
    <recommendedName>
        <fullName evidence="10">Pre-mRNA-splicing factor SPF27</fullName>
    </recommendedName>
</protein>
<dbReference type="Pfam" id="PF05700">
    <property type="entry name" value="BCAS2"/>
    <property type="match status" value="1"/>
</dbReference>
<accession>A0AAD9MJF3</accession>
<evidence type="ECO:0000256" key="7">
    <source>
        <dbReference type="SAM" id="Coils"/>
    </source>
</evidence>
<comment type="subcellular location">
    <subcellularLocation>
        <location evidence="1">Nucleus</location>
    </subcellularLocation>
</comment>
<sequence>MPPEVLALPETAQGEERGWRRGQDIIDALPYIDELTPEYRAALSTSSKKPSDYLAELPPEGSFVADLLERVQRGGKSEALDVQRYDLPAPEDESVEAWQGALNNAHSQLEHQYTRLLNLELLVKFGPDSWRARNDALATLVEGLKAELKVVEERTEQVNRRRKLMQLSAGEHLAQLQEQYRLLAAKNREIRAACDSLEASAAELPSAPQN</sequence>
<dbReference type="GO" id="GO:0000974">
    <property type="term" value="C:Prp19 complex"/>
    <property type="evidence" value="ECO:0007669"/>
    <property type="project" value="TreeGrafter"/>
</dbReference>
<gene>
    <name evidence="8" type="ORF">QBZ16_000980</name>
</gene>
<dbReference type="GO" id="GO:0071013">
    <property type="term" value="C:catalytic step 2 spliceosome"/>
    <property type="evidence" value="ECO:0007669"/>
    <property type="project" value="TreeGrafter"/>
</dbReference>
<dbReference type="GO" id="GO:0006397">
    <property type="term" value="P:mRNA processing"/>
    <property type="evidence" value="ECO:0007669"/>
    <property type="project" value="UniProtKB-KW"/>
</dbReference>
<dbReference type="GO" id="GO:0008380">
    <property type="term" value="P:RNA splicing"/>
    <property type="evidence" value="ECO:0007669"/>
    <property type="project" value="UniProtKB-KW"/>
</dbReference>
<evidence type="ECO:0000256" key="4">
    <source>
        <dbReference type="ARBA" id="ARBA00022728"/>
    </source>
</evidence>
<dbReference type="GO" id="GO:0071011">
    <property type="term" value="C:precatalytic spliceosome"/>
    <property type="evidence" value="ECO:0007669"/>
    <property type="project" value="TreeGrafter"/>
</dbReference>
<evidence type="ECO:0000256" key="6">
    <source>
        <dbReference type="ARBA" id="ARBA00023242"/>
    </source>
</evidence>
<comment type="caution">
    <text evidence="8">The sequence shown here is derived from an EMBL/GenBank/DDBJ whole genome shotgun (WGS) entry which is preliminary data.</text>
</comment>
<organism evidence="8 9">
    <name type="scientific">Prototheca wickerhamii</name>
    <dbReference type="NCBI Taxonomy" id="3111"/>
    <lineage>
        <taxon>Eukaryota</taxon>
        <taxon>Viridiplantae</taxon>
        <taxon>Chlorophyta</taxon>
        <taxon>core chlorophytes</taxon>
        <taxon>Trebouxiophyceae</taxon>
        <taxon>Chlorellales</taxon>
        <taxon>Chlorellaceae</taxon>
        <taxon>Prototheca</taxon>
    </lineage>
</organism>
<evidence type="ECO:0000256" key="5">
    <source>
        <dbReference type="ARBA" id="ARBA00023187"/>
    </source>
</evidence>
<dbReference type="PANTHER" id="PTHR13296">
    <property type="entry name" value="BCAS2 PROTEIN"/>
    <property type="match status" value="1"/>
</dbReference>
<keyword evidence="3" id="KW-0507">mRNA processing</keyword>
<evidence type="ECO:0000256" key="1">
    <source>
        <dbReference type="ARBA" id="ARBA00004123"/>
    </source>
</evidence>
<dbReference type="PANTHER" id="PTHR13296:SF0">
    <property type="entry name" value="PRE-MRNA-SPLICING FACTOR SPF27"/>
    <property type="match status" value="1"/>
</dbReference>
<name>A0AAD9MJF3_PROWI</name>
<keyword evidence="7" id="KW-0175">Coiled coil</keyword>
<comment type="similarity">
    <text evidence="2">Belongs to the SPF27 family.</text>
</comment>
<evidence type="ECO:0008006" key="10">
    <source>
        <dbReference type="Google" id="ProtNLM"/>
    </source>
</evidence>
<dbReference type="EMBL" id="JASFZW010000010">
    <property type="protein sequence ID" value="KAK2076455.1"/>
    <property type="molecule type" value="Genomic_DNA"/>
</dbReference>
<feature type="coiled-coil region" evidence="7">
    <location>
        <begin position="134"/>
        <end position="193"/>
    </location>
</feature>
<keyword evidence="6" id="KW-0539">Nucleus</keyword>
<keyword evidence="9" id="KW-1185">Reference proteome</keyword>
<evidence type="ECO:0000256" key="3">
    <source>
        <dbReference type="ARBA" id="ARBA00022664"/>
    </source>
</evidence>
<evidence type="ECO:0000313" key="8">
    <source>
        <dbReference type="EMBL" id="KAK2076455.1"/>
    </source>
</evidence>
<dbReference type="InterPro" id="IPR008409">
    <property type="entry name" value="SPF27"/>
</dbReference>
<keyword evidence="4" id="KW-0747">Spliceosome</keyword>
<reference evidence="8" key="1">
    <citation type="submission" date="2021-01" db="EMBL/GenBank/DDBJ databases">
        <authorList>
            <person name="Eckstrom K.M.E."/>
        </authorList>
    </citation>
    <scope>NUCLEOTIDE SEQUENCE</scope>
    <source>
        <strain evidence="8">UVCC 0001</strain>
    </source>
</reference>
<evidence type="ECO:0000256" key="2">
    <source>
        <dbReference type="ARBA" id="ARBA00010788"/>
    </source>
</evidence>
<proteinExistence type="inferred from homology"/>
<keyword evidence="5" id="KW-0508">mRNA splicing</keyword>
<dbReference type="Proteomes" id="UP001255856">
    <property type="component" value="Unassembled WGS sequence"/>
</dbReference>
<dbReference type="AlphaFoldDB" id="A0AAD9MJF3"/>
<evidence type="ECO:0000313" key="9">
    <source>
        <dbReference type="Proteomes" id="UP001255856"/>
    </source>
</evidence>